<evidence type="ECO:0000313" key="1">
    <source>
        <dbReference type="EMBL" id="SDU58225.1"/>
    </source>
</evidence>
<gene>
    <name evidence="1" type="ORF">SAMN04487931_1149</name>
</gene>
<organism evidence="1 2">
    <name type="scientific">Desulfobacula phenolica</name>
    <dbReference type="NCBI Taxonomy" id="90732"/>
    <lineage>
        <taxon>Bacteria</taxon>
        <taxon>Pseudomonadati</taxon>
        <taxon>Thermodesulfobacteriota</taxon>
        <taxon>Desulfobacteria</taxon>
        <taxon>Desulfobacterales</taxon>
        <taxon>Desulfobacteraceae</taxon>
        <taxon>Desulfobacula</taxon>
    </lineage>
</organism>
<dbReference type="EMBL" id="FNLL01000014">
    <property type="protein sequence ID" value="SDU58225.1"/>
    <property type="molecule type" value="Genomic_DNA"/>
</dbReference>
<reference evidence="2" key="1">
    <citation type="submission" date="2016-10" db="EMBL/GenBank/DDBJ databases">
        <authorList>
            <person name="Varghese N."/>
            <person name="Submissions S."/>
        </authorList>
    </citation>
    <scope>NUCLEOTIDE SEQUENCE [LARGE SCALE GENOMIC DNA]</scope>
    <source>
        <strain evidence="2">DSM 3384</strain>
    </source>
</reference>
<sequence>MSAYKLLFRILVKHEYYSGSPAGDLEFLPTHACEKIMNNSGLILKKEAEGISMFFDETRTEALTLYAADPFDPLLLNFKVYSKNPLFENFTGLPSFTQKNILFFNSEKALLEPILPFLTRSDKVIRPLCVISIHFGAESGSLFNSRSYYLKFPVRKTFWKYYLLGKYTKETLSIVDLDNKIIFTQKDNALIPGNRKALVFESDKPIPLTQMPLCRFQLKKQTATISRILVKRLPVASPNQTNKRMNKENKKEYVSEIFINP</sequence>
<name>A0A1H2JQB3_9BACT</name>
<protein>
    <submittedName>
        <fullName evidence="1">Uncharacterized protein</fullName>
    </submittedName>
</protein>
<dbReference type="Proteomes" id="UP000199608">
    <property type="component" value="Unassembled WGS sequence"/>
</dbReference>
<keyword evidence="2" id="KW-1185">Reference proteome</keyword>
<dbReference type="AlphaFoldDB" id="A0A1H2JQB3"/>
<evidence type="ECO:0000313" key="2">
    <source>
        <dbReference type="Proteomes" id="UP000199608"/>
    </source>
</evidence>
<dbReference type="RefSeq" id="WP_092237527.1">
    <property type="nucleotide sequence ID" value="NZ_FNLL01000014.1"/>
</dbReference>
<accession>A0A1H2JQB3</accession>
<proteinExistence type="predicted"/>